<accession>A0A7W6JZI5</accession>
<reference evidence="1 2" key="1">
    <citation type="submission" date="2020-08" db="EMBL/GenBank/DDBJ databases">
        <title>Genomic Encyclopedia of Type Strains, Phase IV (KMG-IV): sequencing the most valuable type-strain genomes for metagenomic binning, comparative biology and taxonomic classification.</title>
        <authorList>
            <person name="Goeker M."/>
        </authorList>
    </citation>
    <scope>NUCLEOTIDE SEQUENCE [LARGE SCALE GENOMIC DNA]</scope>
    <source>
        <strain evidence="1 2">DSM 26385</strain>
    </source>
</reference>
<proteinExistence type="predicted"/>
<dbReference type="Proteomes" id="UP000584824">
    <property type="component" value="Unassembled WGS sequence"/>
</dbReference>
<comment type="caution">
    <text evidence="1">The sequence shown here is derived from an EMBL/GenBank/DDBJ whole genome shotgun (WGS) entry which is preliminary data.</text>
</comment>
<dbReference type="AlphaFoldDB" id="A0A7W6JZI5"/>
<dbReference type="RefSeq" id="WP_183789928.1">
    <property type="nucleotide sequence ID" value="NZ_JACIDU010000003.1"/>
</dbReference>
<gene>
    <name evidence="1" type="ORF">GGQ66_000935</name>
</gene>
<name>A0A7W6JZI5_9HYPH</name>
<dbReference type="EMBL" id="JACIDU010000003">
    <property type="protein sequence ID" value="MBB4102400.1"/>
    <property type="molecule type" value="Genomic_DNA"/>
</dbReference>
<evidence type="ECO:0000313" key="1">
    <source>
        <dbReference type="EMBL" id="MBB4102400.1"/>
    </source>
</evidence>
<keyword evidence="2" id="KW-1185">Reference proteome</keyword>
<protein>
    <submittedName>
        <fullName evidence="1">Uncharacterized protein</fullName>
    </submittedName>
</protein>
<sequence length="148" mass="15894">MTALAHRNLAAFKAMKRTHTVVIGDTKLEISPPGLIEIIERVEAEVSHEDLSRFATGDVDIPGLLRKVPALARWIGVRSLAAKADAEAAAEIEEYVISLLPDELFELAEGIVAAIMPDTETSKKKLASLGLRFGITVEKPAPAKVAAE</sequence>
<evidence type="ECO:0000313" key="2">
    <source>
        <dbReference type="Proteomes" id="UP000584824"/>
    </source>
</evidence>
<organism evidence="1 2">
    <name type="scientific">Allorhizobium borbori</name>
    <dbReference type="NCBI Taxonomy" id="485907"/>
    <lineage>
        <taxon>Bacteria</taxon>
        <taxon>Pseudomonadati</taxon>
        <taxon>Pseudomonadota</taxon>
        <taxon>Alphaproteobacteria</taxon>
        <taxon>Hyphomicrobiales</taxon>
        <taxon>Rhizobiaceae</taxon>
        <taxon>Rhizobium/Agrobacterium group</taxon>
        <taxon>Allorhizobium</taxon>
    </lineage>
</organism>